<proteinExistence type="predicted"/>
<evidence type="ECO:0000313" key="3">
    <source>
        <dbReference type="EMBL" id="KAK7580796.1"/>
    </source>
</evidence>
<protein>
    <submittedName>
        <fullName evidence="3">Uncharacterized protein</fullName>
    </submittedName>
</protein>
<dbReference type="Proteomes" id="UP001367676">
    <property type="component" value="Unassembled WGS sequence"/>
</dbReference>
<dbReference type="EMBL" id="JBBCAQ010000034">
    <property type="protein sequence ID" value="KAK7580796.1"/>
    <property type="molecule type" value="Genomic_DNA"/>
</dbReference>
<accession>A0AAN9Y1C2</accession>
<dbReference type="AlphaFoldDB" id="A0AAN9Y1C2"/>
<dbReference type="Pfam" id="PF08398">
    <property type="entry name" value="Phospholip_A2_4"/>
    <property type="match status" value="1"/>
</dbReference>
<dbReference type="PANTHER" id="PTHR35374">
    <property type="entry name" value="CYCLIN-DEPENDENT KINASE 11A-LIKE"/>
    <property type="match status" value="1"/>
</dbReference>
<dbReference type="Gene3D" id="3.40.395.10">
    <property type="entry name" value="Adenoviral Proteinase, Chain A"/>
    <property type="match status" value="1"/>
</dbReference>
<evidence type="ECO:0000259" key="1">
    <source>
        <dbReference type="Pfam" id="PF08398"/>
    </source>
</evidence>
<comment type="caution">
    <text evidence="3">The sequence shown here is derived from an EMBL/GenBank/DDBJ whole genome shotgun (WGS) entry which is preliminary data.</text>
</comment>
<evidence type="ECO:0000259" key="2">
    <source>
        <dbReference type="Pfam" id="PF26634"/>
    </source>
</evidence>
<dbReference type="GO" id="GO:0005198">
    <property type="term" value="F:structural molecule activity"/>
    <property type="evidence" value="ECO:0007669"/>
    <property type="project" value="InterPro"/>
</dbReference>
<gene>
    <name evidence="3" type="ORF">V9T40_001425</name>
</gene>
<feature type="domain" description="DUF8207" evidence="2">
    <location>
        <begin position="84"/>
        <end position="184"/>
    </location>
</feature>
<dbReference type="InterPro" id="IPR058520">
    <property type="entry name" value="DUF8207"/>
</dbReference>
<sequence length="689" mass="77232">MNLLNQKTNDAYIRAERDLKRKLDELKYGKFMADSETTNALAPLINPLKDISSKISKQDHPVGIDGKVNTITQQHLQAVKAGSTDKSYGLFCVNDKFYMGDTEIVIGDNYLQLPNNRKYILTEGLWHLLTSRKPDRDLYDENDFNMYSELVEYTNVHFLKNNPETKKPKSNGGPKYKQVVKKIYENSIHKNPTDKDKYKSTPVKKTMKGKGLTKIVNTEDHNTEYVYWNSLDELLERLSILHGNMSKDYIERRDRKIANEFLPKPVAEGKGLINSLIDNLPVPLHLPGYNYAGPGTPLDLHLERGVKPINKLDEAAMKHDIAYSRSDALKQRHDADYVLQEEAWQRVKADDSSLGEKANAWLVTNAMKVKRAIGAGVSKPRYTEYPANLDEQDLEKLKKAASGRNGVSITLRCNRTKESIGGDIHIPLTAKQIRGVKAAHAKQKDAKIRLTGAQLKTMATTEGGFLPALLAAVPAIAAVGSLITQGVTAYNNKKANDKLVEERKRHNKVLESAATGKTAEGEGVVKKKKVPLTNFDIVKIVKTIKMPYFRGVYMRDGLPAKPKLIERAVVNLDSSTGRGTHWVCYSKNGNKVEYFDSFGVEPPQDLIEYFGKNAKISYNSEQIQKLDQIICGHLCLEWLNGLDEQKRRMLESVLKKSANSKAASPANVKEADAATYFHSFAAGTRSKKK</sequence>
<dbReference type="PANTHER" id="PTHR35374:SF1">
    <property type="entry name" value="PROTEIN KINASE DOMAIN-CONTAINING PROTEIN"/>
    <property type="match status" value="1"/>
</dbReference>
<organism evidence="3 4">
    <name type="scientific">Parthenolecanium corni</name>
    <dbReference type="NCBI Taxonomy" id="536013"/>
    <lineage>
        <taxon>Eukaryota</taxon>
        <taxon>Metazoa</taxon>
        <taxon>Ecdysozoa</taxon>
        <taxon>Arthropoda</taxon>
        <taxon>Hexapoda</taxon>
        <taxon>Insecta</taxon>
        <taxon>Pterygota</taxon>
        <taxon>Neoptera</taxon>
        <taxon>Paraneoptera</taxon>
        <taxon>Hemiptera</taxon>
        <taxon>Sternorrhyncha</taxon>
        <taxon>Coccoidea</taxon>
        <taxon>Coccidae</taxon>
        <taxon>Parthenolecanium</taxon>
    </lineage>
</organism>
<dbReference type="Pfam" id="PF26634">
    <property type="entry name" value="DUF8207"/>
    <property type="match status" value="1"/>
</dbReference>
<dbReference type="InterPro" id="IPR013607">
    <property type="entry name" value="Phospholipase_A2-like"/>
</dbReference>
<feature type="domain" description="Phospholipase A2-like" evidence="1">
    <location>
        <begin position="283"/>
        <end position="350"/>
    </location>
</feature>
<evidence type="ECO:0000313" key="4">
    <source>
        <dbReference type="Proteomes" id="UP001367676"/>
    </source>
</evidence>
<keyword evidence="4" id="KW-1185">Reference proteome</keyword>
<reference evidence="3 4" key="1">
    <citation type="submission" date="2024-03" db="EMBL/GenBank/DDBJ databases">
        <title>Adaptation during the transition from Ophiocordyceps entomopathogen to insect associate is accompanied by gene loss and intensified selection.</title>
        <authorList>
            <person name="Ward C.M."/>
            <person name="Onetto C.A."/>
            <person name="Borneman A.R."/>
        </authorList>
    </citation>
    <scope>NUCLEOTIDE SEQUENCE [LARGE SCALE GENOMIC DNA]</scope>
    <source>
        <strain evidence="3">AWRI1</strain>
        <tissue evidence="3">Single Adult Female</tissue>
    </source>
</reference>
<name>A0AAN9Y1C2_9HEMI</name>